<evidence type="ECO:0000256" key="1">
    <source>
        <dbReference type="ARBA" id="ARBA00023319"/>
    </source>
</evidence>
<dbReference type="AlphaFoldDB" id="A0A8S4AI18"/>
<keyword evidence="3" id="KW-0472">Membrane</keyword>
<dbReference type="InterPro" id="IPR003599">
    <property type="entry name" value="Ig_sub"/>
</dbReference>
<dbReference type="PANTHER" id="PTHR15317">
    <property type="entry name" value="T-CELL SURFACE PROTEIN TACTILE"/>
    <property type="match status" value="1"/>
</dbReference>
<proteinExistence type="predicted"/>
<dbReference type="Pfam" id="PF00047">
    <property type="entry name" value="ig"/>
    <property type="match status" value="1"/>
</dbReference>
<dbReference type="InterPro" id="IPR036179">
    <property type="entry name" value="Ig-like_dom_sf"/>
</dbReference>
<feature type="chain" id="PRO_5035942702" evidence="4">
    <location>
        <begin position="22"/>
        <end position="454"/>
    </location>
</feature>
<feature type="compositionally biased region" description="Low complexity" evidence="2">
    <location>
        <begin position="335"/>
        <end position="351"/>
    </location>
</feature>
<evidence type="ECO:0000256" key="2">
    <source>
        <dbReference type="SAM" id="MobiDB-lite"/>
    </source>
</evidence>
<evidence type="ECO:0000259" key="5">
    <source>
        <dbReference type="PROSITE" id="PS50835"/>
    </source>
</evidence>
<dbReference type="InterPro" id="IPR013783">
    <property type="entry name" value="Ig-like_fold"/>
</dbReference>
<dbReference type="Proteomes" id="UP000677803">
    <property type="component" value="Unassembled WGS sequence"/>
</dbReference>
<evidence type="ECO:0000313" key="7">
    <source>
        <dbReference type="Proteomes" id="UP000677803"/>
    </source>
</evidence>
<feature type="compositionally biased region" description="Polar residues" evidence="2">
    <location>
        <begin position="276"/>
        <end position="297"/>
    </location>
</feature>
<protein>
    <submittedName>
        <fullName evidence="6">(Atlantic silverside) hypothetical protein</fullName>
    </submittedName>
</protein>
<comment type="caution">
    <text evidence="6">The sequence shown here is derived from an EMBL/GenBank/DDBJ whole genome shotgun (WGS) entry which is preliminary data.</text>
</comment>
<dbReference type="GO" id="GO:0006954">
    <property type="term" value="P:inflammatory response"/>
    <property type="evidence" value="ECO:0007669"/>
    <property type="project" value="TreeGrafter"/>
</dbReference>
<evidence type="ECO:0000313" key="6">
    <source>
        <dbReference type="EMBL" id="CAG5873467.1"/>
    </source>
</evidence>
<dbReference type="InterPro" id="IPR007110">
    <property type="entry name" value="Ig-like_dom"/>
</dbReference>
<organism evidence="6 7">
    <name type="scientific">Menidia menidia</name>
    <name type="common">Atlantic silverside</name>
    <dbReference type="NCBI Taxonomy" id="238744"/>
    <lineage>
        <taxon>Eukaryota</taxon>
        <taxon>Metazoa</taxon>
        <taxon>Chordata</taxon>
        <taxon>Craniata</taxon>
        <taxon>Vertebrata</taxon>
        <taxon>Euteleostomi</taxon>
        <taxon>Actinopterygii</taxon>
        <taxon>Neopterygii</taxon>
        <taxon>Teleostei</taxon>
        <taxon>Neoteleostei</taxon>
        <taxon>Acanthomorphata</taxon>
        <taxon>Ovalentaria</taxon>
        <taxon>Atherinomorphae</taxon>
        <taxon>Atheriniformes</taxon>
        <taxon>Atherinopsidae</taxon>
        <taxon>Menidiinae</taxon>
        <taxon>Menidia</taxon>
    </lineage>
</organism>
<feature type="region of interest" description="Disordered" evidence="2">
    <location>
        <begin position="315"/>
        <end position="357"/>
    </location>
</feature>
<keyword evidence="1" id="KW-0393">Immunoglobulin domain</keyword>
<feature type="transmembrane region" description="Helical" evidence="3">
    <location>
        <begin position="377"/>
        <end position="397"/>
    </location>
</feature>
<dbReference type="EMBL" id="CAJRST010004446">
    <property type="protein sequence ID" value="CAG5873467.1"/>
    <property type="molecule type" value="Genomic_DNA"/>
</dbReference>
<dbReference type="InterPro" id="IPR042381">
    <property type="entry name" value="CD96"/>
</dbReference>
<feature type="domain" description="Ig-like" evidence="5">
    <location>
        <begin position="38"/>
        <end position="133"/>
    </location>
</feature>
<keyword evidence="3" id="KW-0812">Transmembrane</keyword>
<sequence>MAGNALGIVSCLLLLASLIQGLQDVDVFHVETLEAVVGQNITLTCIIGKYSDVRIVSMEWRKNERTKIAVTSPDYGDHLFWPNVTIEKVINDAKGMMGSHLHIPAVEKWDSGTYSCEISSFPLGSIRYETKVKVKDDIKIVCDTPEIVVLHYGENATIHCREFSNSVYKWTKDNKVVSENASLELWQVSAAHTGVYNLTVKAEDKSLHKEFIISVLTATTSFRTASDPVTVSAQTLPESAQTSLTTSLTTGSATRGNGTTRPNTGDVSVTAEEHLSPSTISPNISVPSSPATHSDTYHSLSSTYVTAVFRSTQKMAGGETTTESETHTLQPKQISVSTEESSPSGSLSQSSKHPIEIPSGTTRITVLDRGSGQSHRLLLSLLIPVLLLIALAGFFYWRHIRKKRMDLPPPFKPPPPPIKYTAVRHSEAFTESFPISRCNSVVEPKEITPTFTMA</sequence>
<evidence type="ECO:0000256" key="4">
    <source>
        <dbReference type="SAM" id="SignalP"/>
    </source>
</evidence>
<dbReference type="GO" id="GO:0007160">
    <property type="term" value="P:cell-matrix adhesion"/>
    <property type="evidence" value="ECO:0007669"/>
    <property type="project" value="TreeGrafter"/>
</dbReference>
<dbReference type="SMART" id="SM00409">
    <property type="entry name" value="IG"/>
    <property type="match status" value="2"/>
</dbReference>
<feature type="region of interest" description="Disordered" evidence="2">
    <location>
        <begin position="233"/>
        <end position="297"/>
    </location>
</feature>
<gene>
    <name evidence="6" type="ORF">MMEN_LOCUS5129</name>
</gene>
<accession>A0A8S4AI18</accession>
<feature type="signal peptide" evidence="4">
    <location>
        <begin position="1"/>
        <end position="21"/>
    </location>
</feature>
<dbReference type="PANTHER" id="PTHR15317:SF1">
    <property type="entry name" value="T-CELL SURFACE PROTEIN TACTILE"/>
    <property type="match status" value="1"/>
</dbReference>
<reference evidence="6" key="1">
    <citation type="submission" date="2021-05" db="EMBL/GenBank/DDBJ databases">
        <authorList>
            <person name="Tigano A."/>
        </authorList>
    </citation>
    <scope>NUCLEOTIDE SEQUENCE</scope>
</reference>
<evidence type="ECO:0000256" key="3">
    <source>
        <dbReference type="SAM" id="Phobius"/>
    </source>
</evidence>
<keyword evidence="4" id="KW-0732">Signal</keyword>
<dbReference type="OrthoDB" id="10012075at2759"/>
<name>A0A8S4AI18_9TELE</name>
<feature type="compositionally biased region" description="Low complexity" evidence="2">
    <location>
        <begin position="239"/>
        <end position="265"/>
    </location>
</feature>
<dbReference type="SUPFAM" id="SSF48726">
    <property type="entry name" value="Immunoglobulin"/>
    <property type="match status" value="2"/>
</dbReference>
<dbReference type="InterPro" id="IPR013151">
    <property type="entry name" value="Immunoglobulin_dom"/>
</dbReference>
<keyword evidence="7" id="KW-1185">Reference proteome</keyword>
<dbReference type="PROSITE" id="PS50835">
    <property type="entry name" value="IG_LIKE"/>
    <property type="match status" value="1"/>
</dbReference>
<keyword evidence="3" id="KW-1133">Transmembrane helix</keyword>
<dbReference type="Gene3D" id="2.60.40.10">
    <property type="entry name" value="Immunoglobulins"/>
    <property type="match status" value="2"/>
</dbReference>